<feature type="transmembrane region" description="Helical" evidence="7">
    <location>
        <begin position="160"/>
        <end position="177"/>
    </location>
</feature>
<dbReference type="NCBIfam" id="TIGR00797">
    <property type="entry name" value="matE"/>
    <property type="match status" value="1"/>
</dbReference>
<sequence length="453" mass="49022">MSEKKLHLFAITWPIFIENLLMVLMSLFGLWLASRISTGMVAAYGLVNQILGALQIVFQVVSIGTSVVVTQHHGAGDEVGAHRVARSGLAASGWVGLATLLLLFSCAGWILAAMNLPPELRPAGETYTRWLGLALLFDAVSMCMIAVLRANTYTRESMKIVLGMNLLQVLLSVPLMLGVGRWPGLGLDGLALAMAVSRLFGIALAWRVWRSRLEIHLRLPDWLSLERVPLASILHIGLPGAGEKVAFRASFIISVAIVASMGEAALATHAYVWNAVRLVTLLTGSIGFGTEIVVGHHVGAGRLHRANRVLWQAMAWGMAVMLLCTLASWWLTPLAVARATANPEILALVGMIVLIELVLEPGRAFNIVMTSGLRAAGDARFPVKVSMVSVFLFGVGLGWLLGVHYGLGLVGVWIGYAADECCRGIIMATRWRLGGWVAHARRTRRRILAHMQA</sequence>
<dbReference type="Pfam" id="PF01554">
    <property type="entry name" value="MatE"/>
    <property type="match status" value="2"/>
</dbReference>
<feature type="transmembrane region" description="Helical" evidence="7">
    <location>
        <begin position="130"/>
        <end position="148"/>
    </location>
</feature>
<evidence type="ECO:0000256" key="3">
    <source>
        <dbReference type="ARBA" id="ARBA00022475"/>
    </source>
</evidence>
<dbReference type="InterPro" id="IPR048279">
    <property type="entry name" value="MdtK-like"/>
</dbReference>
<dbReference type="EMBL" id="JABCSC020000005">
    <property type="protein sequence ID" value="NSL56692.1"/>
    <property type="molecule type" value="Genomic_DNA"/>
</dbReference>
<feature type="transmembrane region" description="Helical" evidence="7">
    <location>
        <begin position="12"/>
        <end position="34"/>
    </location>
</feature>
<keyword evidence="3" id="KW-1003">Cell membrane</keyword>
<evidence type="ECO:0000313" key="9">
    <source>
        <dbReference type="Proteomes" id="UP000778523"/>
    </source>
</evidence>
<evidence type="ECO:0000313" key="8">
    <source>
        <dbReference type="EMBL" id="NSL56692.1"/>
    </source>
</evidence>
<organism evidence="8 9">
    <name type="scientific">Uliginosibacterium aquaticum</name>
    <dbReference type="NCBI Taxonomy" id="2731212"/>
    <lineage>
        <taxon>Bacteria</taxon>
        <taxon>Pseudomonadati</taxon>
        <taxon>Pseudomonadota</taxon>
        <taxon>Betaproteobacteria</taxon>
        <taxon>Rhodocyclales</taxon>
        <taxon>Zoogloeaceae</taxon>
        <taxon>Uliginosibacterium</taxon>
    </lineage>
</organism>
<proteinExistence type="predicted"/>
<reference evidence="8 9" key="1">
    <citation type="submission" date="2020-06" db="EMBL/GenBank/DDBJ databases">
        <title>Draft genome of Uliginosibacterium sp. IMCC34675.</title>
        <authorList>
            <person name="Song J."/>
        </authorList>
    </citation>
    <scope>NUCLEOTIDE SEQUENCE [LARGE SCALE GENOMIC DNA]</scope>
    <source>
        <strain evidence="8 9">IMCC34675</strain>
    </source>
</reference>
<feature type="transmembrane region" description="Helical" evidence="7">
    <location>
        <begin position="89"/>
        <end position="110"/>
    </location>
</feature>
<evidence type="ECO:0000256" key="6">
    <source>
        <dbReference type="ARBA" id="ARBA00023136"/>
    </source>
</evidence>
<evidence type="ECO:0000256" key="7">
    <source>
        <dbReference type="SAM" id="Phobius"/>
    </source>
</evidence>
<evidence type="ECO:0000256" key="1">
    <source>
        <dbReference type="ARBA" id="ARBA00004429"/>
    </source>
</evidence>
<feature type="transmembrane region" description="Helical" evidence="7">
    <location>
        <begin position="310"/>
        <end position="331"/>
    </location>
</feature>
<keyword evidence="2" id="KW-0813">Transport</keyword>
<accession>A0ABX2IK53</accession>
<keyword evidence="5 7" id="KW-1133">Transmembrane helix</keyword>
<feature type="transmembrane region" description="Helical" evidence="7">
    <location>
        <begin position="390"/>
        <end position="416"/>
    </location>
</feature>
<dbReference type="InterPro" id="IPR047135">
    <property type="entry name" value="YsiQ"/>
</dbReference>
<feature type="transmembrane region" description="Helical" evidence="7">
    <location>
        <begin position="189"/>
        <end position="209"/>
    </location>
</feature>
<protein>
    <submittedName>
        <fullName evidence="8">MATE family efflux transporter</fullName>
    </submittedName>
</protein>
<name>A0ABX2IK53_9RHOO</name>
<keyword evidence="6 7" id="KW-0472">Membrane</keyword>
<evidence type="ECO:0000256" key="4">
    <source>
        <dbReference type="ARBA" id="ARBA00022692"/>
    </source>
</evidence>
<dbReference type="PANTHER" id="PTHR42925:SF2">
    <property type="entry name" value="NA+ DRIVEN MULTIDRUG EFFLUX PUMP"/>
    <property type="match status" value="1"/>
</dbReference>
<comment type="caution">
    <text evidence="8">The sequence shown here is derived from an EMBL/GenBank/DDBJ whole genome shotgun (WGS) entry which is preliminary data.</text>
</comment>
<dbReference type="CDD" id="cd13134">
    <property type="entry name" value="MATE_like_8"/>
    <property type="match status" value="1"/>
</dbReference>
<gene>
    <name evidence="8" type="ORF">HJ583_016790</name>
</gene>
<dbReference type="PANTHER" id="PTHR42925">
    <property type="entry name" value="MULTIDRUG AND TOXIN EFFLUX PROTEIN MATE FAMILY"/>
    <property type="match status" value="1"/>
</dbReference>
<keyword evidence="9" id="KW-1185">Reference proteome</keyword>
<keyword evidence="4 7" id="KW-0812">Transmembrane</keyword>
<dbReference type="Proteomes" id="UP000778523">
    <property type="component" value="Unassembled WGS sequence"/>
</dbReference>
<comment type="subcellular location">
    <subcellularLocation>
        <location evidence="1">Cell inner membrane</location>
        <topology evidence="1">Multi-pass membrane protein</topology>
    </subcellularLocation>
</comment>
<evidence type="ECO:0000256" key="5">
    <source>
        <dbReference type="ARBA" id="ARBA00022989"/>
    </source>
</evidence>
<dbReference type="RefSeq" id="WP_170023007.1">
    <property type="nucleotide sequence ID" value="NZ_JABCSC020000005.1"/>
</dbReference>
<dbReference type="PIRSF" id="PIRSF006603">
    <property type="entry name" value="DinF"/>
    <property type="match status" value="1"/>
</dbReference>
<dbReference type="InterPro" id="IPR002528">
    <property type="entry name" value="MATE_fam"/>
</dbReference>
<feature type="transmembrane region" description="Helical" evidence="7">
    <location>
        <begin position="251"/>
        <end position="272"/>
    </location>
</feature>
<evidence type="ECO:0000256" key="2">
    <source>
        <dbReference type="ARBA" id="ARBA00022448"/>
    </source>
</evidence>
<feature type="transmembrane region" description="Helical" evidence="7">
    <location>
        <begin position="278"/>
        <end position="298"/>
    </location>
</feature>
<feature type="transmembrane region" description="Helical" evidence="7">
    <location>
        <begin position="343"/>
        <end position="359"/>
    </location>
</feature>